<feature type="transmembrane region" description="Helical" evidence="1">
    <location>
        <begin position="195"/>
        <end position="212"/>
    </location>
</feature>
<reference evidence="2" key="1">
    <citation type="submission" date="2020-12" db="EMBL/GenBank/DDBJ databases">
        <authorList>
            <person name="Huq M.A."/>
        </authorList>
    </citation>
    <scope>NUCLEOTIDE SEQUENCE</scope>
    <source>
        <strain evidence="2">MAHUQ-46</strain>
    </source>
</reference>
<proteinExistence type="predicted"/>
<dbReference type="EMBL" id="JAELUP010000103">
    <property type="protein sequence ID" value="MBJ6363122.1"/>
    <property type="molecule type" value="Genomic_DNA"/>
</dbReference>
<accession>A0A934J1L4</accession>
<feature type="transmembrane region" description="Helical" evidence="1">
    <location>
        <begin position="165"/>
        <end position="183"/>
    </location>
</feature>
<dbReference type="AlphaFoldDB" id="A0A934J1L4"/>
<evidence type="ECO:0008006" key="4">
    <source>
        <dbReference type="Google" id="ProtNLM"/>
    </source>
</evidence>
<evidence type="ECO:0000256" key="1">
    <source>
        <dbReference type="SAM" id="Phobius"/>
    </source>
</evidence>
<dbReference type="Proteomes" id="UP000640274">
    <property type="component" value="Unassembled WGS sequence"/>
</dbReference>
<keyword evidence="1" id="KW-0812">Transmembrane</keyword>
<keyword evidence="1" id="KW-1133">Transmembrane helix</keyword>
<feature type="transmembrane region" description="Helical" evidence="1">
    <location>
        <begin position="85"/>
        <end position="102"/>
    </location>
</feature>
<evidence type="ECO:0000313" key="2">
    <source>
        <dbReference type="EMBL" id="MBJ6363122.1"/>
    </source>
</evidence>
<sequence>MNQERRKVIIKEIEHWQRSKLLPDQYCNFLLNLYVDEPKDRIPSGWNGRAAAALQQASGKLWFSVMAVIALVGCIVIYFNDFHPAMQMATVALGTWALLWRGQKLRKRHEASGLALIGLGMMCMLGGGLYIFYLYSLSSHNWELLYLGLCALFWISYGISARIPLLHLCGWIAAIMVYALVLYKHTTAPKWYDVQLFWMPASFLYAWGSWFVKRWSKQASAILFVMAAILWFMPEIYSILLLDNQLWIQVQLLVKMTLGSVLLFSLRKKWIAWVA</sequence>
<comment type="caution">
    <text evidence="2">The sequence shown here is derived from an EMBL/GenBank/DDBJ whole genome shotgun (WGS) entry which is preliminary data.</text>
</comment>
<feature type="transmembrane region" description="Helical" evidence="1">
    <location>
        <begin position="219"/>
        <end position="240"/>
    </location>
</feature>
<feature type="transmembrane region" description="Helical" evidence="1">
    <location>
        <begin position="114"/>
        <end position="135"/>
    </location>
</feature>
<feature type="transmembrane region" description="Helical" evidence="1">
    <location>
        <begin position="61"/>
        <end position="79"/>
    </location>
</feature>
<feature type="transmembrane region" description="Helical" evidence="1">
    <location>
        <begin position="141"/>
        <end position="158"/>
    </location>
</feature>
<keyword evidence="3" id="KW-1185">Reference proteome</keyword>
<keyword evidence="1" id="KW-0472">Membrane</keyword>
<evidence type="ECO:0000313" key="3">
    <source>
        <dbReference type="Proteomes" id="UP000640274"/>
    </source>
</evidence>
<name>A0A934J1L4_9BACL</name>
<protein>
    <recommendedName>
        <fullName evidence="4">DUF2157 domain-containing protein</fullName>
    </recommendedName>
</protein>
<organism evidence="2 3">
    <name type="scientific">Paenibacillus roseus</name>
    <dbReference type="NCBI Taxonomy" id="2798579"/>
    <lineage>
        <taxon>Bacteria</taxon>
        <taxon>Bacillati</taxon>
        <taxon>Bacillota</taxon>
        <taxon>Bacilli</taxon>
        <taxon>Bacillales</taxon>
        <taxon>Paenibacillaceae</taxon>
        <taxon>Paenibacillus</taxon>
    </lineage>
</organism>
<gene>
    <name evidence="2" type="ORF">JFN88_18115</name>
</gene>
<dbReference type="RefSeq" id="WP_199020699.1">
    <property type="nucleotide sequence ID" value="NZ_JAELUP010000103.1"/>
</dbReference>
<feature type="transmembrane region" description="Helical" evidence="1">
    <location>
        <begin position="246"/>
        <end position="266"/>
    </location>
</feature>